<dbReference type="eggNOG" id="ENOG502RFKT">
    <property type="taxonomic scope" value="Eukaryota"/>
</dbReference>
<dbReference type="GeneID" id="9802173"/>
<evidence type="ECO:0000256" key="2">
    <source>
        <dbReference type="SAM" id="MobiDB-lite"/>
    </source>
</evidence>
<protein>
    <submittedName>
        <fullName evidence="3">Uncharacterized protein</fullName>
    </submittedName>
</protein>
<keyword evidence="1" id="KW-0175">Coiled coil</keyword>
<dbReference type="AlphaFoldDB" id="E3MJ02"/>
<organism evidence="4">
    <name type="scientific">Caenorhabditis remanei</name>
    <name type="common">Caenorhabditis vulgaris</name>
    <dbReference type="NCBI Taxonomy" id="31234"/>
    <lineage>
        <taxon>Eukaryota</taxon>
        <taxon>Metazoa</taxon>
        <taxon>Ecdysozoa</taxon>
        <taxon>Nematoda</taxon>
        <taxon>Chromadorea</taxon>
        <taxon>Rhabditida</taxon>
        <taxon>Rhabditina</taxon>
        <taxon>Rhabditomorpha</taxon>
        <taxon>Rhabditoidea</taxon>
        <taxon>Rhabditidae</taxon>
        <taxon>Peloderinae</taxon>
        <taxon>Caenorhabditis</taxon>
    </lineage>
</organism>
<gene>
    <name evidence="3" type="ORF">CRE_09530</name>
</gene>
<evidence type="ECO:0000313" key="4">
    <source>
        <dbReference type="Proteomes" id="UP000008281"/>
    </source>
</evidence>
<keyword evidence="4" id="KW-1185">Reference proteome</keyword>
<dbReference type="InParanoid" id="E3MJ02"/>
<evidence type="ECO:0000313" key="3">
    <source>
        <dbReference type="EMBL" id="EFP03385.1"/>
    </source>
</evidence>
<dbReference type="KEGG" id="crq:GCK72_007291"/>
<sequence>MSILDSAEKNMELLEKSLVLYEQIAQKAAGLKDPISRKAAAGDYERSMEVIKRCQEQIEEAEKNAEDDKEKHQKAKRMVDRAGEIVKRIHELMEMIAKKSNNVKENSVDEKVGADQGERGENLALTVGTAHRWFTEGCKRNAATSLSKRSVEEGEEDEEPRVKSVKKREVEDVPGRYESSGWAKNVQMCADLFKK</sequence>
<feature type="region of interest" description="Disordered" evidence="2">
    <location>
        <begin position="143"/>
        <end position="174"/>
    </location>
</feature>
<dbReference type="CTD" id="9802173"/>
<dbReference type="Proteomes" id="UP000008281">
    <property type="component" value="Unassembled WGS sequence"/>
</dbReference>
<dbReference type="HOGENOM" id="CLU_1397531_0_0_1"/>
<accession>E3MJ02</accession>
<dbReference type="OMA" id="HELMEMI"/>
<feature type="coiled-coil region" evidence="1">
    <location>
        <begin position="4"/>
        <end position="78"/>
    </location>
</feature>
<name>E3MJ02_CAERE</name>
<dbReference type="RefSeq" id="XP_003103794.2">
    <property type="nucleotide sequence ID" value="XM_003103746.2"/>
</dbReference>
<dbReference type="EMBL" id="DS268449">
    <property type="protein sequence ID" value="EFP03385.1"/>
    <property type="molecule type" value="Genomic_DNA"/>
</dbReference>
<reference evidence="3" key="1">
    <citation type="submission" date="2007-07" db="EMBL/GenBank/DDBJ databases">
        <title>PCAP assembly of the Caenorhabditis remanei genome.</title>
        <authorList>
            <consortium name="The Caenorhabditis remanei Sequencing Consortium"/>
            <person name="Wilson R.K."/>
        </authorList>
    </citation>
    <scope>NUCLEOTIDE SEQUENCE [LARGE SCALE GENOMIC DNA]</scope>
    <source>
        <strain evidence="3">PB4641</strain>
    </source>
</reference>
<evidence type="ECO:0000256" key="1">
    <source>
        <dbReference type="SAM" id="Coils"/>
    </source>
</evidence>
<proteinExistence type="predicted"/>